<dbReference type="EMBL" id="JBJQND010000005">
    <property type="protein sequence ID" value="KAL3877029.1"/>
    <property type="molecule type" value="Genomic_DNA"/>
</dbReference>
<accession>A0ABD3WSR9</accession>
<protein>
    <recommendedName>
        <fullName evidence="5">Secreted protein</fullName>
    </recommendedName>
</protein>
<evidence type="ECO:0000256" key="1">
    <source>
        <dbReference type="SAM" id="SignalP"/>
    </source>
</evidence>
<evidence type="ECO:0008006" key="5">
    <source>
        <dbReference type="Google" id="ProtNLM"/>
    </source>
</evidence>
<proteinExistence type="predicted"/>
<feature type="chain" id="PRO_5044725220" description="Secreted protein" evidence="1">
    <location>
        <begin position="24"/>
        <end position="179"/>
    </location>
</feature>
<sequence length="179" mass="20350">MGFSSAAIYVLLGMCALMKGSHGLLARYEAETGIKPVYTLLRVNMSNNYTVPIYRLNDYYTVRLCLDKDRNVTVTNIGYSNHEGSDNISVSYDNYTEIGYFQTEEDYSTEHMWSIMRNSSQVGSKTELRQGPHELKITLVDQHDDHGIELDFIELTVDDTDGSFDEVSFWCGSLFPPPM</sequence>
<keyword evidence="4" id="KW-1185">Reference proteome</keyword>
<dbReference type="Proteomes" id="UP001634394">
    <property type="component" value="Unassembled WGS sequence"/>
</dbReference>
<evidence type="ECO:0000313" key="3">
    <source>
        <dbReference type="EMBL" id="KAL3877029.1"/>
    </source>
</evidence>
<dbReference type="AlphaFoldDB" id="A0ABD3WSR9"/>
<dbReference type="EMBL" id="JBJQND010000005">
    <property type="protein sequence ID" value="KAL3877024.1"/>
    <property type="molecule type" value="Genomic_DNA"/>
</dbReference>
<name>A0ABD3WSR9_SINWO</name>
<evidence type="ECO:0000313" key="4">
    <source>
        <dbReference type="Proteomes" id="UP001634394"/>
    </source>
</evidence>
<organism evidence="3 4">
    <name type="scientific">Sinanodonta woodiana</name>
    <name type="common">Chinese pond mussel</name>
    <name type="synonym">Anodonta woodiana</name>
    <dbReference type="NCBI Taxonomy" id="1069815"/>
    <lineage>
        <taxon>Eukaryota</taxon>
        <taxon>Metazoa</taxon>
        <taxon>Spiralia</taxon>
        <taxon>Lophotrochozoa</taxon>
        <taxon>Mollusca</taxon>
        <taxon>Bivalvia</taxon>
        <taxon>Autobranchia</taxon>
        <taxon>Heteroconchia</taxon>
        <taxon>Palaeoheterodonta</taxon>
        <taxon>Unionida</taxon>
        <taxon>Unionoidea</taxon>
        <taxon>Unionidae</taxon>
        <taxon>Unioninae</taxon>
        <taxon>Sinanodonta</taxon>
    </lineage>
</organism>
<evidence type="ECO:0000313" key="2">
    <source>
        <dbReference type="EMBL" id="KAL3877024.1"/>
    </source>
</evidence>
<gene>
    <name evidence="2" type="ORF">ACJMK2_034780</name>
    <name evidence="3" type="ORF">ACJMK2_034785</name>
</gene>
<reference evidence="3 4" key="1">
    <citation type="submission" date="2024-11" db="EMBL/GenBank/DDBJ databases">
        <title>Chromosome-level genome assembly of the freshwater bivalve Anodonta woodiana.</title>
        <authorList>
            <person name="Chen X."/>
        </authorList>
    </citation>
    <scope>NUCLEOTIDE SEQUENCE [LARGE SCALE GENOMIC DNA]</scope>
    <source>
        <strain evidence="3">MN2024</strain>
        <tissue evidence="3">Gills</tissue>
    </source>
</reference>
<comment type="caution">
    <text evidence="3">The sequence shown here is derived from an EMBL/GenBank/DDBJ whole genome shotgun (WGS) entry which is preliminary data.</text>
</comment>
<feature type="signal peptide" evidence="1">
    <location>
        <begin position="1"/>
        <end position="23"/>
    </location>
</feature>
<keyword evidence="1" id="KW-0732">Signal</keyword>